<keyword evidence="2" id="KW-0489">Methyltransferase</keyword>
<dbReference type="InterPro" id="IPR052514">
    <property type="entry name" value="SAM-dependent_MTase"/>
</dbReference>
<proteinExistence type="predicted"/>
<feature type="domain" description="Methyltransferase FkbM" evidence="1">
    <location>
        <begin position="53"/>
        <end position="197"/>
    </location>
</feature>
<dbReference type="PANTHER" id="PTHR34203">
    <property type="entry name" value="METHYLTRANSFERASE, FKBM FAMILY PROTEIN"/>
    <property type="match status" value="1"/>
</dbReference>
<dbReference type="InParanoid" id="A0A545ANW8"/>
<comment type="caution">
    <text evidence="2">The sequence shown here is derived from an EMBL/GenBank/DDBJ whole genome shotgun (WGS) entry which is preliminary data.</text>
</comment>
<dbReference type="OrthoDB" id="7542440at2"/>
<sequence length="259" mass="27934">MTSLHARISSLKADPLASSIHPSLDFYYGDGERDAALDRFYRRFVSPGDLVFDIGAHVGDHIACFRRLGARVVAVEPQPLCGHALRTIYADDPEVTLVEAACGAEAGPTVTFYVNSENPTVSTVSPEFVRAADGAGGWEGQVWDSEIQVPTVTFDGLIREHGTPAFTKIDVEGFEESVLAGLTTSVRALSFEFTTIEREVAQRALERAAALGFDRFNVSLGGNLALEYGEWVSMEAMGAHLAALPHEANSGDVYCLHAD</sequence>
<dbReference type="GO" id="GO:0008168">
    <property type="term" value="F:methyltransferase activity"/>
    <property type="evidence" value="ECO:0007669"/>
    <property type="project" value="UniProtKB-KW"/>
</dbReference>
<dbReference type="GO" id="GO:0032259">
    <property type="term" value="P:methylation"/>
    <property type="evidence" value="ECO:0007669"/>
    <property type="project" value="UniProtKB-KW"/>
</dbReference>
<dbReference type="NCBIfam" id="TIGR01444">
    <property type="entry name" value="fkbM_fam"/>
    <property type="match status" value="1"/>
</dbReference>
<keyword evidence="2" id="KW-0808">Transferase</keyword>
<name>A0A545ANW8_9ACTN</name>
<organism evidence="2 3">
    <name type="scientific">Cryptosporangium phraense</name>
    <dbReference type="NCBI Taxonomy" id="2593070"/>
    <lineage>
        <taxon>Bacteria</taxon>
        <taxon>Bacillati</taxon>
        <taxon>Actinomycetota</taxon>
        <taxon>Actinomycetes</taxon>
        <taxon>Cryptosporangiales</taxon>
        <taxon>Cryptosporangiaceae</taxon>
        <taxon>Cryptosporangium</taxon>
    </lineage>
</organism>
<dbReference type="InterPro" id="IPR006342">
    <property type="entry name" value="FkbM_mtfrase"/>
</dbReference>
<dbReference type="SUPFAM" id="SSF53335">
    <property type="entry name" value="S-adenosyl-L-methionine-dependent methyltransferases"/>
    <property type="match status" value="1"/>
</dbReference>
<evidence type="ECO:0000259" key="1">
    <source>
        <dbReference type="Pfam" id="PF05050"/>
    </source>
</evidence>
<dbReference type="InterPro" id="IPR029063">
    <property type="entry name" value="SAM-dependent_MTases_sf"/>
</dbReference>
<dbReference type="EMBL" id="VIRS01000015">
    <property type="protein sequence ID" value="TQS43029.1"/>
    <property type="molecule type" value="Genomic_DNA"/>
</dbReference>
<dbReference type="Pfam" id="PF05050">
    <property type="entry name" value="Methyltransf_21"/>
    <property type="match status" value="1"/>
</dbReference>
<protein>
    <submittedName>
        <fullName evidence="2">FkbM family methyltransferase</fullName>
    </submittedName>
</protein>
<dbReference type="Gene3D" id="3.40.50.150">
    <property type="entry name" value="Vaccinia Virus protein VP39"/>
    <property type="match status" value="1"/>
</dbReference>
<dbReference type="RefSeq" id="WP_142706514.1">
    <property type="nucleotide sequence ID" value="NZ_VIRS01000015.1"/>
</dbReference>
<evidence type="ECO:0000313" key="3">
    <source>
        <dbReference type="Proteomes" id="UP000317982"/>
    </source>
</evidence>
<accession>A0A545ANW8</accession>
<gene>
    <name evidence="2" type="ORF">FL583_21580</name>
</gene>
<dbReference type="Proteomes" id="UP000317982">
    <property type="component" value="Unassembled WGS sequence"/>
</dbReference>
<reference evidence="2 3" key="1">
    <citation type="submission" date="2019-07" db="EMBL/GenBank/DDBJ databases">
        <title>Cryptosporangium phraense sp. nov., isolated from plant litter.</title>
        <authorList>
            <person name="Suriyachadkun C."/>
        </authorList>
    </citation>
    <scope>NUCLEOTIDE SEQUENCE [LARGE SCALE GENOMIC DNA]</scope>
    <source>
        <strain evidence="2 3">A-T 5661</strain>
    </source>
</reference>
<evidence type="ECO:0000313" key="2">
    <source>
        <dbReference type="EMBL" id="TQS43029.1"/>
    </source>
</evidence>
<dbReference type="AlphaFoldDB" id="A0A545ANW8"/>
<dbReference type="PANTHER" id="PTHR34203:SF15">
    <property type="entry name" value="SLL1173 PROTEIN"/>
    <property type="match status" value="1"/>
</dbReference>
<keyword evidence="3" id="KW-1185">Reference proteome</keyword>